<keyword evidence="4" id="KW-0560">Oxidoreductase</keyword>
<evidence type="ECO:0000256" key="2">
    <source>
        <dbReference type="ARBA" id="ARBA00022630"/>
    </source>
</evidence>
<comment type="similarity">
    <text evidence="1">Belongs to the oxygen-dependent FAD-linked oxidoreductase family.</text>
</comment>
<dbReference type="Gene3D" id="3.40.462.20">
    <property type="match status" value="1"/>
</dbReference>
<dbReference type="STRING" id="670483.S7Q3K8"/>
<dbReference type="InterPro" id="IPR006094">
    <property type="entry name" value="Oxid_FAD_bind_N"/>
</dbReference>
<dbReference type="GeneID" id="19300223"/>
<dbReference type="Pfam" id="PF01565">
    <property type="entry name" value="FAD_binding_4"/>
    <property type="match status" value="1"/>
</dbReference>
<dbReference type="Proteomes" id="UP000030669">
    <property type="component" value="Unassembled WGS sequence"/>
</dbReference>
<dbReference type="KEGG" id="gtr:GLOTRDRAFT_116693"/>
<evidence type="ECO:0000313" key="6">
    <source>
        <dbReference type="EMBL" id="EPQ53993.1"/>
    </source>
</evidence>
<keyword evidence="7" id="KW-1185">Reference proteome</keyword>
<reference evidence="6 7" key="1">
    <citation type="journal article" date="2012" name="Science">
        <title>The Paleozoic origin of enzymatic lignin decomposition reconstructed from 31 fungal genomes.</title>
        <authorList>
            <person name="Floudas D."/>
            <person name="Binder M."/>
            <person name="Riley R."/>
            <person name="Barry K."/>
            <person name="Blanchette R.A."/>
            <person name="Henrissat B."/>
            <person name="Martinez A.T."/>
            <person name="Otillar R."/>
            <person name="Spatafora J.W."/>
            <person name="Yadav J.S."/>
            <person name="Aerts A."/>
            <person name="Benoit I."/>
            <person name="Boyd A."/>
            <person name="Carlson A."/>
            <person name="Copeland A."/>
            <person name="Coutinho P.M."/>
            <person name="de Vries R.P."/>
            <person name="Ferreira P."/>
            <person name="Findley K."/>
            <person name="Foster B."/>
            <person name="Gaskell J."/>
            <person name="Glotzer D."/>
            <person name="Gorecki P."/>
            <person name="Heitman J."/>
            <person name="Hesse C."/>
            <person name="Hori C."/>
            <person name="Igarashi K."/>
            <person name="Jurgens J.A."/>
            <person name="Kallen N."/>
            <person name="Kersten P."/>
            <person name="Kohler A."/>
            <person name="Kuees U."/>
            <person name="Kumar T.K.A."/>
            <person name="Kuo A."/>
            <person name="LaButti K."/>
            <person name="Larrondo L.F."/>
            <person name="Lindquist E."/>
            <person name="Ling A."/>
            <person name="Lombard V."/>
            <person name="Lucas S."/>
            <person name="Lundell T."/>
            <person name="Martin R."/>
            <person name="McLaughlin D.J."/>
            <person name="Morgenstern I."/>
            <person name="Morin E."/>
            <person name="Murat C."/>
            <person name="Nagy L.G."/>
            <person name="Nolan M."/>
            <person name="Ohm R.A."/>
            <person name="Patyshakuliyeva A."/>
            <person name="Rokas A."/>
            <person name="Ruiz-Duenas F.J."/>
            <person name="Sabat G."/>
            <person name="Salamov A."/>
            <person name="Samejima M."/>
            <person name="Schmutz J."/>
            <person name="Slot J.C."/>
            <person name="St John F."/>
            <person name="Stenlid J."/>
            <person name="Sun H."/>
            <person name="Sun S."/>
            <person name="Syed K."/>
            <person name="Tsang A."/>
            <person name="Wiebenga A."/>
            <person name="Young D."/>
            <person name="Pisabarro A."/>
            <person name="Eastwood D.C."/>
            <person name="Martin F."/>
            <person name="Cullen D."/>
            <person name="Grigoriev I.V."/>
            <person name="Hibbett D.S."/>
        </authorList>
    </citation>
    <scope>NUCLEOTIDE SEQUENCE [LARGE SCALE GENOMIC DNA]</scope>
    <source>
        <strain evidence="6 7">ATCC 11539</strain>
    </source>
</reference>
<accession>S7Q3K8</accession>
<dbReference type="InterPro" id="IPR016166">
    <property type="entry name" value="FAD-bd_PCMH"/>
</dbReference>
<dbReference type="Gene3D" id="3.30.465.10">
    <property type="match status" value="2"/>
</dbReference>
<name>S7Q3K8_GLOTA</name>
<organism evidence="6 7">
    <name type="scientific">Gloeophyllum trabeum (strain ATCC 11539 / FP-39264 / Madison 617)</name>
    <name type="common">Brown rot fungus</name>
    <dbReference type="NCBI Taxonomy" id="670483"/>
    <lineage>
        <taxon>Eukaryota</taxon>
        <taxon>Fungi</taxon>
        <taxon>Dikarya</taxon>
        <taxon>Basidiomycota</taxon>
        <taxon>Agaricomycotina</taxon>
        <taxon>Agaricomycetes</taxon>
        <taxon>Gloeophyllales</taxon>
        <taxon>Gloeophyllaceae</taxon>
        <taxon>Gloeophyllum</taxon>
    </lineage>
</organism>
<evidence type="ECO:0000313" key="7">
    <source>
        <dbReference type="Proteomes" id="UP000030669"/>
    </source>
</evidence>
<dbReference type="GO" id="GO:0071949">
    <property type="term" value="F:FAD binding"/>
    <property type="evidence" value="ECO:0007669"/>
    <property type="project" value="InterPro"/>
</dbReference>
<dbReference type="PANTHER" id="PTHR42973:SF13">
    <property type="entry name" value="FAD-BINDING PCMH-TYPE DOMAIN-CONTAINING PROTEIN"/>
    <property type="match status" value="1"/>
</dbReference>
<dbReference type="InterPro" id="IPR050416">
    <property type="entry name" value="FAD-linked_Oxidoreductase"/>
</dbReference>
<dbReference type="RefSeq" id="XP_007867351.1">
    <property type="nucleotide sequence ID" value="XM_007869160.1"/>
</dbReference>
<proteinExistence type="inferred from homology"/>
<dbReference type="InterPro" id="IPR036318">
    <property type="entry name" value="FAD-bd_PCMH-like_sf"/>
</dbReference>
<evidence type="ECO:0000256" key="3">
    <source>
        <dbReference type="ARBA" id="ARBA00022827"/>
    </source>
</evidence>
<dbReference type="eggNOG" id="KOG1231">
    <property type="taxonomic scope" value="Eukaryota"/>
</dbReference>
<dbReference type="OrthoDB" id="2151789at2759"/>
<protein>
    <submittedName>
        <fullName evidence="6">FAD-binding domain-containing protein</fullName>
    </submittedName>
</protein>
<keyword evidence="2" id="KW-0285">Flavoprotein</keyword>
<keyword evidence="3" id="KW-0274">FAD</keyword>
<dbReference type="HOGENOM" id="CLU_018354_1_0_1"/>
<dbReference type="GO" id="GO:0016491">
    <property type="term" value="F:oxidoreductase activity"/>
    <property type="evidence" value="ECO:0007669"/>
    <property type="project" value="UniProtKB-KW"/>
</dbReference>
<evidence type="ECO:0000256" key="4">
    <source>
        <dbReference type="ARBA" id="ARBA00023002"/>
    </source>
</evidence>
<dbReference type="InterPro" id="IPR016169">
    <property type="entry name" value="FAD-bd_PCMH_sub2"/>
</dbReference>
<dbReference type="AlphaFoldDB" id="S7Q3K8"/>
<evidence type="ECO:0000259" key="5">
    <source>
        <dbReference type="PROSITE" id="PS51387"/>
    </source>
</evidence>
<evidence type="ECO:0000256" key="1">
    <source>
        <dbReference type="ARBA" id="ARBA00005466"/>
    </source>
</evidence>
<dbReference type="SUPFAM" id="SSF56176">
    <property type="entry name" value="FAD-binding/transporter-associated domain-like"/>
    <property type="match status" value="1"/>
</dbReference>
<dbReference type="OMA" id="MLITFEY"/>
<dbReference type="EMBL" id="KB469304">
    <property type="protein sequence ID" value="EPQ53993.1"/>
    <property type="molecule type" value="Genomic_DNA"/>
</dbReference>
<dbReference type="PROSITE" id="PS51387">
    <property type="entry name" value="FAD_PCMH"/>
    <property type="match status" value="1"/>
</dbReference>
<feature type="domain" description="FAD-binding PCMH-type" evidence="5">
    <location>
        <begin position="28"/>
        <end position="220"/>
    </location>
</feature>
<dbReference type="PANTHER" id="PTHR42973">
    <property type="entry name" value="BINDING OXIDOREDUCTASE, PUTATIVE (AFU_ORTHOLOGUE AFUA_1G17690)-RELATED"/>
    <property type="match status" value="1"/>
</dbReference>
<sequence>MRTYLERVVLCYAALSSYGSASKIERDGGVHPRAGVSSSVCSQISAALSSASDVYYSGSTNYSADNSHFFSSSALASACTVEPGTASDVGKILLILGATNTPFAVKAGGHSTNPDFSSTPGVLLATRRFATVAYHASTSTADVGAGLVWDAVYAALQPHGVGAGYSWLTGQYGLAVDNVVGYELVLPDGRVLDVAEESYPDLMFALRGVVTRFTLKTYPMGQIWGGVLTYAADTFPQLAQVVADFSASNTDPKAQIITTYYYAEGSAAASQILFYDAPTPPPGVLDAFLALPSLARELGTMDLLDFIRLPPSNGTADVRKYWGPALSAASGVLVSFAVEPFLPSLFARGSTRTAAYPPARARALLPLSLCRSWTDAAADARLWAAMMQSADNVKAKAVSLGQDVRDAPLYGNYALFTTPVEDIFGQSLPRLRGVKGRYDPRDVMGLAGGWKVPV</sequence>
<gene>
    <name evidence="6" type="ORF">GLOTRDRAFT_116693</name>
</gene>